<dbReference type="Gene3D" id="1.20.1070.10">
    <property type="entry name" value="Rhodopsin 7-helix transmembrane proteins"/>
    <property type="match status" value="1"/>
</dbReference>
<feature type="transmembrane region" description="Helical" evidence="5">
    <location>
        <begin position="89"/>
        <end position="112"/>
    </location>
</feature>
<keyword evidence="6" id="KW-1185">Reference proteome</keyword>
<keyword evidence="3 5" id="KW-1133">Transmembrane helix</keyword>
<evidence type="ECO:0000256" key="4">
    <source>
        <dbReference type="ARBA" id="ARBA00023136"/>
    </source>
</evidence>
<name>A0A914V081_9BILA</name>
<sequence>MGLSASLRGSVTVSTYGSVWALLAITLERTIATCNYRTYERTGQCYWSVILIAAQVFFALSPICLMILSADWSEMKVPLTLTSAKTTSIVSNVNMSLAAVELIALGILYGLLHYNAKKKKRIREASLTEKYQVDENLRSIRLLIPMTITHFCCFLPSLIAFPLYYAIDPLVDPRQYSIFTEAVTSMILYAILLPVVLFWRHKSLRDNLRKSMGIFDRVEPEGARADGRSREQITEMVMYAVLLLGLLSLLQHTYGDRIGVSNCVYDTGAAPCVDGRDNIIKFDDCGDADSLMHFSDVEVMTYDDKGSPICCTTSYFLPPRGFMQAPGKLKISSGTITLNRALLTNPSTLQLYWDYMVVTVAKMKSAGVIQTQYCLDGWTKYPLVPNGTCSQQLCDPVYTYTICDALNAKGVANFPEDLPKPFQDKFDLPDLFFLASLFKGLYSAQVQLSHAHMTSRNVIGCIEDTNFFINVED</sequence>
<dbReference type="SUPFAM" id="SSF81321">
    <property type="entry name" value="Family A G protein-coupled receptor-like"/>
    <property type="match status" value="1"/>
</dbReference>
<keyword evidence="2 5" id="KW-0812">Transmembrane</keyword>
<dbReference type="Pfam" id="PF10292">
    <property type="entry name" value="7TM_GPCR_Srab"/>
    <property type="match status" value="1"/>
</dbReference>
<evidence type="ECO:0000313" key="6">
    <source>
        <dbReference type="Proteomes" id="UP000887566"/>
    </source>
</evidence>
<feature type="transmembrane region" description="Helical" evidence="5">
    <location>
        <begin position="6"/>
        <end position="25"/>
    </location>
</feature>
<proteinExistence type="predicted"/>
<organism evidence="6 7">
    <name type="scientific">Plectus sambesii</name>
    <dbReference type="NCBI Taxonomy" id="2011161"/>
    <lineage>
        <taxon>Eukaryota</taxon>
        <taxon>Metazoa</taxon>
        <taxon>Ecdysozoa</taxon>
        <taxon>Nematoda</taxon>
        <taxon>Chromadorea</taxon>
        <taxon>Plectida</taxon>
        <taxon>Plectina</taxon>
        <taxon>Plectoidea</taxon>
        <taxon>Plectidae</taxon>
        <taxon>Plectus</taxon>
    </lineage>
</organism>
<dbReference type="InterPro" id="IPR053286">
    <property type="entry name" value="Nematode_rcpt-like_srab"/>
</dbReference>
<dbReference type="WBParaSite" id="PSAMB.scaffold140size73394.g2559.t1">
    <property type="protein sequence ID" value="PSAMB.scaffold140size73394.g2559.t1"/>
    <property type="gene ID" value="PSAMB.scaffold140size73394.g2559"/>
</dbReference>
<feature type="transmembrane region" description="Helical" evidence="5">
    <location>
        <begin position="142"/>
        <end position="166"/>
    </location>
</feature>
<accession>A0A914V081</accession>
<dbReference type="AlphaFoldDB" id="A0A914V081"/>
<evidence type="ECO:0000256" key="3">
    <source>
        <dbReference type="ARBA" id="ARBA00022989"/>
    </source>
</evidence>
<feature type="transmembrane region" description="Helical" evidence="5">
    <location>
        <begin position="46"/>
        <end position="69"/>
    </location>
</feature>
<evidence type="ECO:0000313" key="7">
    <source>
        <dbReference type="WBParaSite" id="PSAMB.scaffold140size73394.g2559.t1"/>
    </source>
</evidence>
<evidence type="ECO:0000256" key="2">
    <source>
        <dbReference type="ARBA" id="ARBA00022692"/>
    </source>
</evidence>
<dbReference type="InterPro" id="IPR019408">
    <property type="entry name" value="7TM_GPCR_serpentine_rcpt_Srab"/>
</dbReference>
<dbReference type="Proteomes" id="UP000887566">
    <property type="component" value="Unplaced"/>
</dbReference>
<dbReference type="GO" id="GO:0016020">
    <property type="term" value="C:membrane"/>
    <property type="evidence" value="ECO:0007669"/>
    <property type="project" value="UniProtKB-SubCell"/>
</dbReference>
<protein>
    <submittedName>
        <fullName evidence="7">G protein-coupled receptor</fullName>
    </submittedName>
</protein>
<evidence type="ECO:0000256" key="1">
    <source>
        <dbReference type="ARBA" id="ARBA00004141"/>
    </source>
</evidence>
<keyword evidence="4 5" id="KW-0472">Membrane</keyword>
<feature type="transmembrane region" description="Helical" evidence="5">
    <location>
        <begin position="236"/>
        <end position="254"/>
    </location>
</feature>
<reference evidence="7" key="1">
    <citation type="submission" date="2022-11" db="UniProtKB">
        <authorList>
            <consortium name="WormBaseParasite"/>
        </authorList>
    </citation>
    <scope>IDENTIFICATION</scope>
</reference>
<feature type="transmembrane region" description="Helical" evidence="5">
    <location>
        <begin position="178"/>
        <end position="199"/>
    </location>
</feature>
<evidence type="ECO:0000256" key="5">
    <source>
        <dbReference type="SAM" id="Phobius"/>
    </source>
</evidence>
<dbReference type="PANTHER" id="PTHR46561:SF11">
    <property type="entry name" value="SERPENTINE RECEPTOR CLASS ALPHA_BETA-14"/>
    <property type="match status" value="1"/>
</dbReference>
<dbReference type="CDD" id="cd00637">
    <property type="entry name" value="7tm_classA_rhodopsin-like"/>
    <property type="match status" value="1"/>
</dbReference>
<comment type="subcellular location">
    <subcellularLocation>
        <location evidence="1">Membrane</location>
        <topology evidence="1">Multi-pass membrane protein</topology>
    </subcellularLocation>
</comment>
<dbReference type="PANTHER" id="PTHR46561">
    <property type="entry name" value="SERPENTINE RECEPTOR, CLASS AB (CLASS A-LIKE)-RELATED"/>
    <property type="match status" value="1"/>
</dbReference>